<evidence type="ECO:0000313" key="2">
    <source>
        <dbReference type="Proteomes" id="UP000551878"/>
    </source>
</evidence>
<dbReference type="AlphaFoldDB" id="A0A840QPW0"/>
<proteinExistence type="predicted"/>
<accession>A0A840QPW0</accession>
<dbReference type="Proteomes" id="UP000551878">
    <property type="component" value="Unassembled WGS sequence"/>
</dbReference>
<dbReference type="RefSeq" id="WP_184663826.1">
    <property type="nucleotide sequence ID" value="NZ_JACHHB010000006.1"/>
</dbReference>
<keyword evidence="2" id="KW-1185">Reference proteome</keyword>
<gene>
    <name evidence="1" type="ORF">HNQ41_001558</name>
</gene>
<sequence length="417" mass="50599">MNEPNPFRKFSFSPRLLVGERKKVEEKYENIDRELLVKLGRKKLPDLLAQIRKLPLDEAELTNFAAMLKKREVRLLVYDYPYKNETTDTIKKITTILIKGYQRDIGKQMWYIFQYYFEDHHIHRVLSHALQLEEEPSFLKLDNTIRKQLREVFKDTDSILMKMTEKINQSDYPIEHTLRSWCIKEKSDLYYYLLKNKLVSGLADPVFISLEGVDVITNYLDIWTTKNYKSLLSIYISHRRYDEMDDEIMLQALRKISNPNEDERPWGFFDQSDIDKVKKWLMLNELKDFFDEDMKYMRFEYWKKYMSSVKNVYVIHKPTVIALDFGNFVVVEFGKGGAAYFYYRDGFLDILLPRRNNKQFQRTRNRDRKESFFKEKDHYEYQGVPLYINRLIHRGNWEFKFDRYMREFLSGNISYQE</sequence>
<organism evidence="1 2">
    <name type="scientific">Texcoconibacillus texcoconensis</name>
    <dbReference type="NCBI Taxonomy" id="1095777"/>
    <lineage>
        <taxon>Bacteria</taxon>
        <taxon>Bacillati</taxon>
        <taxon>Bacillota</taxon>
        <taxon>Bacilli</taxon>
        <taxon>Bacillales</taxon>
        <taxon>Bacillaceae</taxon>
        <taxon>Texcoconibacillus</taxon>
    </lineage>
</organism>
<name>A0A840QPW0_9BACI</name>
<protein>
    <recommendedName>
        <fullName evidence="3">Zorya protein ZorC EH domain-containing protein</fullName>
    </recommendedName>
</protein>
<reference evidence="1 2" key="1">
    <citation type="submission" date="2020-08" db="EMBL/GenBank/DDBJ databases">
        <title>Genomic Encyclopedia of Type Strains, Phase IV (KMG-IV): sequencing the most valuable type-strain genomes for metagenomic binning, comparative biology and taxonomic classification.</title>
        <authorList>
            <person name="Goeker M."/>
        </authorList>
    </citation>
    <scope>NUCLEOTIDE SEQUENCE [LARGE SCALE GENOMIC DNA]</scope>
    <source>
        <strain evidence="1 2">DSM 24696</strain>
    </source>
</reference>
<evidence type="ECO:0008006" key="3">
    <source>
        <dbReference type="Google" id="ProtNLM"/>
    </source>
</evidence>
<evidence type="ECO:0000313" key="1">
    <source>
        <dbReference type="EMBL" id="MBB5173371.1"/>
    </source>
</evidence>
<comment type="caution">
    <text evidence="1">The sequence shown here is derived from an EMBL/GenBank/DDBJ whole genome shotgun (WGS) entry which is preliminary data.</text>
</comment>
<dbReference type="EMBL" id="JACHHB010000006">
    <property type="protein sequence ID" value="MBB5173371.1"/>
    <property type="molecule type" value="Genomic_DNA"/>
</dbReference>